<accession>A0A0F9DJI4</accession>
<organism evidence="1">
    <name type="scientific">marine sediment metagenome</name>
    <dbReference type="NCBI Taxonomy" id="412755"/>
    <lineage>
        <taxon>unclassified sequences</taxon>
        <taxon>metagenomes</taxon>
        <taxon>ecological metagenomes</taxon>
    </lineage>
</organism>
<protein>
    <submittedName>
        <fullName evidence="1">Uncharacterized protein</fullName>
    </submittedName>
</protein>
<gene>
    <name evidence="1" type="ORF">LCGC14_2191350</name>
</gene>
<sequence>MASKAGYTAKCNHCGKRCALYSEAETLWKHVIRDKSKQCPGTCTADYTDRKQIPVRPSIVYEPTDDYPIRPKAVVTTRAKQFREKPGENWLNRWERKFGVKISDESAKALGRGKYVRRDNEGN</sequence>
<name>A0A0F9DJI4_9ZZZZ</name>
<dbReference type="AlphaFoldDB" id="A0A0F9DJI4"/>
<reference evidence="1" key="1">
    <citation type="journal article" date="2015" name="Nature">
        <title>Complex archaea that bridge the gap between prokaryotes and eukaryotes.</title>
        <authorList>
            <person name="Spang A."/>
            <person name="Saw J.H."/>
            <person name="Jorgensen S.L."/>
            <person name="Zaremba-Niedzwiedzka K."/>
            <person name="Martijn J."/>
            <person name="Lind A.E."/>
            <person name="van Eijk R."/>
            <person name="Schleper C."/>
            <person name="Guy L."/>
            <person name="Ettema T.J."/>
        </authorList>
    </citation>
    <scope>NUCLEOTIDE SEQUENCE</scope>
</reference>
<comment type="caution">
    <text evidence="1">The sequence shown here is derived from an EMBL/GenBank/DDBJ whole genome shotgun (WGS) entry which is preliminary data.</text>
</comment>
<proteinExistence type="predicted"/>
<dbReference type="EMBL" id="LAZR01028691">
    <property type="protein sequence ID" value="KKL61833.1"/>
    <property type="molecule type" value="Genomic_DNA"/>
</dbReference>
<evidence type="ECO:0000313" key="1">
    <source>
        <dbReference type="EMBL" id="KKL61833.1"/>
    </source>
</evidence>